<dbReference type="AlphaFoldDB" id="A0A2N3RBS0"/>
<dbReference type="Proteomes" id="UP000233731">
    <property type="component" value="Unassembled WGS sequence"/>
</dbReference>
<sequence length="71" mass="7820">MVTTSGLIYSLITSAGVHPGDGLHFIPFAGDDMPRFNIFLFNDTKREAFHEDVEEVHAFSDYATSRLGSVA</sequence>
<evidence type="ECO:0000313" key="1">
    <source>
        <dbReference type="EMBL" id="PKV09932.1"/>
    </source>
</evidence>
<dbReference type="EMBL" id="PCHJ01000012">
    <property type="protein sequence ID" value="PKV09932.1"/>
    <property type="molecule type" value="Genomic_DNA"/>
</dbReference>
<accession>A0A2N3RBS0</accession>
<evidence type="ECO:0000313" key="2">
    <source>
        <dbReference type="Proteomes" id="UP000233731"/>
    </source>
</evidence>
<gene>
    <name evidence="1" type="ORF">CQR44_0484</name>
</gene>
<dbReference type="RefSeq" id="WP_143243352.1">
    <property type="nucleotide sequence ID" value="NZ_PCHJ01000012.1"/>
</dbReference>
<name>A0A2N3RBS0_9BIFI</name>
<comment type="caution">
    <text evidence="1">The sequence shown here is derived from an EMBL/GenBank/DDBJ whole genome shotgun (WGS) entry which is preliminary data.</text>
</comment>
<proteinExistence type="predicted"/>
<organism evidence="1 2">
    <name type="scientific">Bifidobacterium asteroides</name>
    <dbReference type="NCBI Taxonomy" id="1684"/>
    <lineage>
        <taxon>Bacteria</taxon>
        <taxon>Bacillati</taxon>
        <taxon>Actinomycetota</taxon>
        <taxon>Actinomycetes</taxon>
        <taxon>Bifidobacteriales</taxon>
        <taxon>Bifidobacteriaceae</taxon>
        <taxon>Bifidobacterium</taxon>
    </lineage>
</organism>
<reference evidence="1 2" key="1">
    <citation type="submission" date="2017-10" db="EMBL/GenBank/DDBJ databases">
        <title>Bifidobacterium genomics.</title>
        <authorList>
            <person name="Lugli G.A."/>
            <person name="Milani C."/>
            <person name="Mancabelli L."/>
        </authorList>
    </citation>
    <scope>NUCLEOTIDE SEQUENCE [LARGE SCALE GENOMIC DNA]</scope>
    <source>
        <strain evidence="1 2">1460B</strain>
    </source>
</reference>
<protein>
    <submittedName>
        <fullName evidence="1">MleR transcriptional regulator</fullName>
    </submittedName>
</protein>